<feature type="region of interest" description="Disordered" evidence="1">
    <location>
        <begin position="1"/>
        <end position="32"/>
    </location>
</feature>
<evidence type="ECO:0000256" key="1">
    <source>
        <dbReference type="SAM" id="MobiDB-lite"/>
    </source>
</evidence>
<proteinExistence type="predicted"/>
<organism evidence="2">
    <name type="scientific">Mus sp</name>
    <dbReference type="NCBI Taxonomy" id="10095"/>
    <lineage>
        <taxon>Eukaryota</taxon>
        <taxon>Metazoa</taxon>
        <taxon>Chordata</taxon>
        <taxon>Craniata</taxon>
        <taxon>Vertebrata</taxon>
        <taxon>Euteleostomi</taxon>
        <taxon>Mammalia</taxon>
        <taxon>Eutheria</taxon>
        <taxon>Euarchontoglires</taxon>
        <taxon>Glires</taxon>
        <taxon>Rodentia</taxon>
        <taxon>Myomorpha</taxon>
        <taxon>Muroidea</taxon>
        <taxon>Muridae</taxon>
        <taxon>Murinae</taxon>
        <taxon>Mus</taxon>
    </lineage>
</organism>
<name>Q80WZ8_9MURI</name>
<dbReference type="AlphaFoldDB" id="Q80WZ8"/>
<sequence length="32" mass="3857">VQRQETGPAQVGNRVFHPQREYGEWWESNNEQ</sequence>
<gene>
    <name evidence="2" type="primary">mGluR5b</name>
</gene>
<evidence type="ECO:0000313" key="2">
    <source>
        <dbReference type="EMBL" id="AAP32031.1"/>
    </source>
</evidence>
<feature type="non-terminal residue" evidence="2">
    <location>
        <position position="32"/>
    </location>
</feature>
<keyword evidence="2" id="KW-0675">Receptor</keyword>
<protein>
    <submittedName>
        <fullName evidence="2">Metabotropic glutamate receptor subtype 5</fullName>
    </submittedName>
</protein>
<dbReference type="EMBL" id="S79569">
    <property type="protein sequence ID" value="AAP32031.1"/>
    <property type="molecule type" value="Genomic_DNA"/>
</dbReference>
<accession>Q80WZ8</accession>
<reference evidence="2" key="1">
    <citation type="journal article" date="1995" name="J. Neurochem.">
        <title>The expression of two splice variants of metabotropic glutamate receptor subtype 5 in the rat brain and neuronal cells during development.</title>
        <authorList>
            <person name="Minakami R."/>
            <person name="Iida K."/>
            <person name="Hirakawa N."/>
            <person name="Sugiyama H."/>
        </authorList>
    </citation>
    <scope>NUCLEOTIDE SEQUENCE</scope>
</reference>
<feature type="non-terminal residue" evidence="2">
    <location>
        <position position="1"/>
    </location>
</feature>